<comment type="caution">
    <text evidence="2">The sequence shown here is derived from an EMBL/GenBank/DDBJ whole genome shotgun (WGS) entry which is preliminary data.</text>
</comment>
<dbReference type="InterPro" id="IPR043129">
    <property type="entry name" value="ATPase_NBD"/>
</dbReference>
<dbReference type="SUPFAM" id="SSF53067">
    <property type="entry name" value="Actin-like ATPase domain"/>
    <property type="match status" value="2"/>
</dbReference>
<dbReference type="Proteomes" id="UP000294562">
    <property type="component" value="Unassembled WGS sequence"/>
</dbReference>
<keyword evidence="3" id="KW-1185">Reference proteome</keyword>
<protein>
    <submittedName>
        <fullName evidence="2">ATPase</fullName>
    </submittedName>
</protein>
<dbReference type="PANTHER" id="PTHR43190:SF3">
    <property type="entry name" value="N-ACETYL-D-GLUCOSAMINE KINASE"/>
    <property type="match status" value="1"/>
</dbReference>
<dbReference type="PANTHER" id="PTHR43190">
    <property type="entry name" value="N-ACETYL-D-GLUCOSAMINE KINASE"/>
    <property type="match status" value="1"/>
</dbReference>
<dbReference type="Gene3D" id="3.30.420.40">
    <property type="match status" value="2"/>
</dbReference>
<proteinExistence type="predicted"/>
<organism evidence="2 3">
    <name type="scientific">Meridianimarinicoccus aquatilis</name>
    <dbReference type="NCBI Taxonomy" id="2552766"/>
    <lineage>
        <taxon>Bacteria</taxon>
        <taxon>Pseudomonadati</taxon>
        <taxon>Pseudomonadota</taxon>
        <taxon>Alphaproteobacteria</taxon>
        <taxon>Rhodobacterales</taxon>
        <taxon>Paracoccaceae</taxon>
        <taxon>Meridianimarinicoccus</taxon>
    </lineage>
</organism>
<dbReference type="InterPro" id="IPR052519">
    <property type="entry name" value="Euk-type_GlcNAc_Kinase"/>
</dbReference>
<name>A0A4R6B2K4_9RHOB</name>
<evidence type="ECO:0000259" key="1">
    <source>
        <dbReference type="Pfam" id="PF01869"/>
    </source>
</evidence>
<dbReference type="Pfam" id="PF01869">
    <property type="entry name" value="BcrAD_BadFG"/>
    <property type="match status" value="1"/>
</dbReference>
<feature type="domain" description="ATPase BadF/BadG/BcrA/BcrD type" evidence="1">
    <location>
        <begin position="10"/>
        <end position="258"/>
    </location>
</feature>
<gene>
    <name evidence="2" type="ORF">E2L05_05520</name>
</gene>
<reference evidence="2 3" key="1">
    <citation type="submission" date="2019-03" db="EMBL/GenBank/DDBJ databases">
        <title>Rhodobacteraceae bacterium SM1902, a new member of the family Rhodobacteraceae isolated from Yantai.</title>
        <authorList>
            <person name="Sun Y."/>
        </authorList>
    </citation>
    <scope>NUCLEOTIDE SEQUENCE [LARGE SCALE GENOMIC DNA]</scope>
    <source>
        <strain evidence="2 3">SM1902</strain>
    </source>
</reference>
<sequence length="293" mass="29831">MHIPSSSCLIGIDGGGTACRIALVSAGRRTDLRVASANVHSDPVGAVATIVDGLTQIADQAGLGRECLSRATGVFGLAGVTGARVAGKIAAQMPLGQVKVVEDCVPAIVGALGEEDGVVAGLGTGSFFGRQSGGIVDLRGGWGFLLGDEASGAWLGRALLARVLHVHDGLYPATGLTREILARFEDGTSSILDFAGSARPSDYAAFAPEIVKAASNKDATALDLMQTGAEHVVRAIEALGWRAEEPICLMGGLADHYDAYLPARMSAALVPAKASALDGALQMAAQWAEAEGA</sequence>
<dbReference type="OrthoDB" id="63487at2"/>
<dbReference type="InterPro" id="IPR002731">
    <property type="entry name" value="ATPase_BadF"/>
</dbReference>
<evidence type="ECO:0000313" key="3">
    <source>
        <dbReference type="Proteomes" id="UP000294562"/>
    </source>
</evidence>
<dbReference type="CDD" id="cd24082">
    <property type="entry name" value="ASKHA_NBD_GspK-like"/>
    <property type="match status" value="1"/>
</dbReference>
<dbReference type="AlphaFoldDB" id="A0A4R6B2K4"/>
<dbReference type="RefSeq" id="WP_133341899.1">
    <property type="nucleotide sequence ID" value="NZ_SMZO01000009.1"/>
</dbReference>
<dbReference type="EMBL" id="SMZO01000009">
    <property type="protein sequence ID" value="TDL90384.1"/>
    <property type="molecule type" value="Genomic_DNA"/>
</dbReference>
<evidence type="ECO:0000313" key="2">
    <source>
        <dbReference type="EMBL" id="TDL90384.1"/>
    </source>
</evidence>
<accession>A0A4R6B2K4</accession>